<keyword evidence="2" id="KW-1185">Reference proteome</keyword>
<proteinExistence type="predicted"/>
<protein>
    <submittedName>
        <fullName evidence="1">Uncharacterized protein</fullName>
    </submittedName>
</protein>
<organism evidence="1 2">
    <name type="scientific">Suillus placidus</name>
    <dbReference type="NCBI Taxonomy" id="48579"/>
    <lineage>
        <taxon>Eukaryota</taxon>
        <taxon>Fungi</taxon>
        <taxon>Dikarya</taxon>
        <taxon>Basidiomycota</taxon>
        <taxon>Agaricomycotina</taxon>
        <taxon>Agaricomycetes</taxon>
        <taxon>Agaricomycetidae</taxon>
        <taxon>Boletales</taxon>
        <taxon>Suillineae</taxon>
        <taxon>Suillaceae</taxon>
        <taxon>Suillus</taxon>
    </lineage>
</organism>
<accession>A0A9P7D2L3</accession>
<dbReference type="Pfam" id="PF18759">
    <property type="entry name" value="Plavaka"/>
    <property type="match status" value="1"/>
</dbReference>
<sequence>MHVNEGDKSIDGWDPEDANEAWNQELFDLIPMQPPVDYVSDSPRAEKPMVAQWATKEVVRHKSLDHLLSIPGTIQRNGTWSSIGTPLGAIHTLLGNPTHTENIIYKPCKVFTGTSMENQIYSEMWMGKWWHESLPEGSVVVPVMIATNETQLTQFSGSKSAYPYTSLLVTSLEPLDVSLPNRLAS</sequence>
<dbReference type="InterPro" id="IPR041078">
    <property type="entry name" value="Plavaka"/>
</dbReference>
<comment type="caution">
    <text evidence="1">The sequence shown here is derived from an EMBL/GenBank/DDBJ whole genome shotgun (WGS) entry which is preliminary data.</text>
</comment>
<dbReference type="EMBL" id="JABBWD010000028">
    <property type="protein sequence ID" value="KAG1776161.1"/>
    <property type="molecule type" value="Genomic_DNA"/>
</dbReference>
<evidence type="ECO:0000313" key="2">
    <source>
        <dbReference type="Proteomes" id="UP000714275"/>
    </source>
</evidence>
<dbReference type="AlphaFoldDB" id="A0A9P7D2L3"/>
<reference evidence="1" key="1">
    <citation type="journal article" date="2020" name="New Phytol.">
        <title>Comparative genomics reveals dynamic genome evolution in host specialist ectomycorrhizal fungi.</title>
        <authorList>
            <person name="Lofgren L.A."/>
            <person name="Nguyen N.H."/>
            <person name="Vilgalys R."/>
            <person name="Ruytinx J."/>
            <person name="Liao H.L."/>
            <person name="Branco S."/>
            <person name="Kuo A."/>
            <person name="LaButti K."/>
            <person name="Lipzen A."/>
            <person name="Andreopoulos W."/>
            <person name="Pangilinan J."/>
            <person name="Riley R."/>
            <person name="Hundley H."/>
            <person name="Na H."/>
            <person name="Barry K."/>
            <person name="Grigoriev I.V."/>
            <person name="Stajich J.E."/>
            <person name="Kennedy P.G."/>
        </authorList>
    </citation>
    <scope>NUCLEOTIDE SEQUENCE</scope>
    <source>
        <strain evidence="1">DOB743</strain>
    </source>
</reference>
<dbReference type="OrthoDB" id="2688569at2759"/>
<dbReference type="Proteomes" id="UP000714275">
    <property type="component" value="Unassembled WGS sequence"/>
</dbReference>
<evidence type="ECO:0000313" key="1">
    <source>
        <dbReference type="EMBL" id="KAG1776161.1"/>
    </source>
</evidence>
<name>A0A9P7D2L3_9AGAM</name>
<gene>
    <name evidence="1" type="ORF">EV702DRAFT_1046327</name>
</gene>